<evidence type="ECO:0000313" key="11">
    <source>
        <dbReference type="EMBL" id="KAL3395659.1"/>
    </source>
</evidence>
<keyword evidence="12" id="KW-1185">Reference proteome</keyword>
<keyword evidence="7 9" id="KW-0472">Membrane</keyword>
<evidence type="ECO:0000256" key="9">
    <source>
        <dbReference type="SAM" id="Phobius"/>
    </source>
</evidence>
<dbReference type="PROSITE" id="PS50850">
    <property type="entry name" value="MFS"/>
    <property type="match status" value="1"/>
</dbReference>
<evidence type="ECO:0000256" key="5">
    <source>
        <dbReference type="ARBA" id="ARBA00022692"/>
    </source>
</evidence>
<keyword evidence="2" id="KW-0813">Transport</keyword>
<dbReference type="InterPro" id="IPR003663">
    <property type="entry name" value="Sugar/inositol_transpt"/>
</dbReference>
<gene>
    <name evidence="11" type="ORF">TKK_010198</name>
</gene>
<feature type="transmembrane region" description="Helical" evidence="9">
    <location>
        <begin position="389"/>
        <end position="407"/>
    </location>
</feature>
<evidence type="ECO:0000256" key="3">
    <source>
        <dbReference type="ARBA" id="ARBA00022475"/>
    </source>
</evidence>
<feature type="transmembrane region" description="Helical" evidence="9">
    <location>
        <begin position="94"/>
        <end position="114"/>
    </location>
</feature>
<dbReference type="PANTHER" id="PTHR48021">
    <property type="match status" value="1"/>
</dbReference>
<feature type="transmembrane region" description="Helical" evidence="9">
    <location>
        <begin position="356"/>
        <end position="377"/>
    </location>
</feature>
<keyword evidence="5 9" id="KW-0812">Transmembrane</keyword>
<dbReference type="Pfam" id="PF00083">
    <property type="entry name" value="Sugar_tr"/>
    <property type="match status" value="1"/>
</dbReference>
<keyword evidence="8" id="KW-0325">Glycoprotein</keyword>
<feature type="transmembrane region" description="Helical" evidence="9">
    <location>
        <begin position="148"/>
        <end position="166"/>
    </location>
</feature>
<dbReference type="EMBL" id="JBJJXI010000078">
    <property type="protein sequence ID" value="KAL3395659.1"/>
    <property type="molecule type" value="Genomic_DNA"/>
</dbReference>
<dbReference type="Proteomes" id="UP001627154">
    <property type="component" value="Unassembled WGS sequence"/>
</dbReference>
<dbReference type="FunFam" id="1.20.1250.20:FF:000218">
    <property type="entry name" value="facilitated trehalose transporter Tret1"/>
    <property type="match status" value="1"/>
</dbReference>
<dbReference type="InterPro" id="IPR050549">
    <property type="entry name" value="MFS_Trehalose_Transporter"/>
</dbReference>
<evidence type="ECO:0000256" key="4">
    <source>
        <dbReference type="ARBA" id="ARBA00022597"/>
    </source>
</evidence>
<comment type="caution">
    <text evidence="11">The sequence shown here is derived from an EMBL/GenBank/DDBJ whole genome shotgun (WGS) entry which is preliminary data.</text>
</comment>
<feature type="transmembrane region" description="Helical" evidence="9">
    <location>
        <begin position="62"/>
        <end position="82"/>
    </location>
</feature>
<organism evidence="11 12">
    <name type="scientific">Trichogramma kaykai</name>
    <dbReference type="NCBI Taxonomy" id="54128"/>
    <lineage>
        <taxon>Eukaryota</taxon>
        <taxon>Metazoa</taxon>
        <taxon>Ecdysozoa</taxon>
        <taxon>Arthropoda</taxon>
        <taxon>Hexapoda</taxon>
        <taxon>Insecta</taxon>
        <taxon>Pterygota</taxon>
        <taxon>Neoptera</taxon>
        <taxon>Endopterygota</taxon>
        <taxon>Hymenoptera</taxon>
        <taxon>Apocrita</taxon>
        <taxon>Proctotrupomorpha</taxon>
        <taxon>Chalcidoidea</taxon>
        <taxon>Trichogrammatidae</taxon>
        <taxon>Trichogramma</taxon>
    </lineage>
</organism>
<dbReference type="AlphaFoldDB" id="A0ABD2WS57"/>
<evidence type="ECO:0000259" key="10">
    <source>
        <dbReference type="PROSITE" id="PS50850"/>
    </source>
</evidence>
<feature type="transmembrane region" description="Helical" evidence="9">
    <location>
        <begin position="172"/>
        <end position="194"/>
    </location>
</feature>
<feature type="transmembrane region" description="Helical" evidence="9">
    <location>
        <begin position="321"/>
        <end position="344"/>
    </location>
</feature>
<dbReference type="PANTHER" id="PTHR48021:SF1">
    <property type="entry name" value="GH07001P-RELATED"/>
    <property type="match status" value="1"/>
</dbReference>
<feature type="transmembrane region" description="Helical" evidence="9">
    <location>
        <begin position="257"/>
        <end position="280"/>
    </location>
</feature>
<keyword evidence="4" id="KW-0762">Sugar transport</keyword>
<dbReference type="InterPro" id="IPR005828">
    <property type="entry name" value="MFS_sugar_transport-like"/>
</dbReference>
<feature type="transmembrane region" description="Helical" evidence="9">
    <location>
        <begin position="21"/>
        <end position="42"/>
    </location>
</feature>
<reference evidence="11 12" key="1">
    <citation type="journal article" date="2024" name="bioRxiv">
        <title>A reference genome for Trichogramma kaykai: A tiny desert-dwelling parasitoid wasp with competing sex-ratio distorters.</title>
        <authorList>
            <person name="Culotta J."/>
            <person name="Lindsey A.R."/>
        </authorList>
    </citation>
    <scope>NUCLEOTIDE SEQUENCE [LARGE SCALE GENOMIC DNA]</scope>
    <source>
        <strain evidence="11 12">KSX58</strain>
    </source>
</reference>
<evidence type="ECO:0000256" key="2">
    <source>
        <dbReference type="ARBA" id="ARBA00022448"/>
    </source>
</evidence>
<dbReference type="InterPro" id="IPR020846">
    <property type="entry name" value="MFS_dom"/>
</dbReference>
<feature type="domain" description="Major facilitator superfamily (MFS) profile" evidence="10">
    <location>
        <begin position="16"/>
        <end position="447"/>
    </location>
</feature>
<evidence type="ECO:0000313" key="12">
    <source>
        <dbReference type="Proteomes" id="UP001627154"/>
    </source>
</evidence>
<keyword evidence="3" id="KW-1003">Cell membrane</keyword>
<name>A0ABD2WS57_9HYME</name>
<keyword evidence="6 9" id="KW-1133">Transmembrane helix</keyword>
<protein>
    <recommendedName>
        <fullName evidence="10">Major facilitator superfamily (MFS) profile domain-containing protein</fullName>
    </recommendedName>
</protein>
<evidence type="ECO:0000256" key="6">
    <source>
        <dbReference type="ARBA" id="ARBA00022989"/>
    </source>
</evidence>
<comment type="subcellular location">
    <subcellularLocation>
        <location evidence="1">Cell membrane</location>
        <topology evidence="1">Multi-pass membrane protein</topology>
    </subcellularLocation>
</comment>
<dbReference type="GO" id="GO:0005886">
    <property type="term" value="C:plasma membrane"/>
    <property type="evidence" value="ECO:0007669"/>
    <property type="project" value="UniProtKB-SubCell"/>
</dbReference>
<feature type="transmembrane region" description="Helical" evidence="9">
    <location>
        <begin position="295"/>
        <end position="314"/>
    </location>
</feature>
<evidence type="ECO:0000256" key="8">
    <source>
        <dbReference type="ARBA" id="ARBA00023180"/>
    </source>
</evidence>
<dbReference type="InterPro" id="IPR036259">
    <property type="entry name" value="MFS_trans_sf"/>
</dbReference>
<dbReference type="Gene3D" id="1.20.1250.20">
    <property type="entry name" value="MFS general substrate transporter like domains"/>
    <property type="match status" value="1"/>
</dbReference>
<evidence type="ECO:0000256" key="1">
    <source>
        <dbReference type="ARBA" id="ARBA00004651"/>
    </source>
</evidence>
<dbReference type="PRINTS" id="PR00171">
    <property type="entry name" value="SUGRTRNSPORT"/>
</dbReference>
<sequence length="462" mass="50623">MESEKRSNLSRVQLYPQYLTGLGISLIMLELGIMVGWSSPYLERLTGINAEPFYLTDEQKSWVASLLNAGRFLGALSGAILINFLGSKNCLTMSILPTAGCWILTIFADSYIWLYAARAIGGYGLGLTYSCMALYVGEVALPEIRGGLISIAMSGGSSIGAVISSVCGRYYPMHLTAACFLIPCAIAIVLLAWLPDSPFALAKKGKDEEAEEAIAWYQPGQDPTREVTIVKNLVANDKSLTFREKIEKLKSPAVKQALIHIFALFTFMQLAGLNTIIFFMQEILRKSGISDPASMVIYVNITSFFTGIASCILIDRFGRRFLLILSSCGVAMAMACLTTNSYLIENNYNVNNNLQWLPVISIFLYINAFFVGLMCVPSTVLSEIFPSDVKSIAGCFASLVGAFWSFMATKSFTPLMDIIGPVYVYGAHGICALLIIPYVLIFLPETKAKSLKEIQDQLTGDY</sequence>
<dbReference type="SUPFAM" id="SSF103473">
    <property type="entry name" value="MFS general substrate transporter"/>
    <property type="match status" value="1"/>
</dbReference>
<feature type="transmembrane region" description="Helical" evidence="9">
    <location>
        <begin position="120"/>
        <end position="141"/>
    </location>
</feature>
<feature type="transmembrane region" description="Helical" evidence="9">
    <location>
        <begin position="422"/>
        <end position="443"/>
    </location>
</feature>
<evidence type="ECO:0000256" key="7">
    <source>
        <dbReference type="ARBA" id="ARBA00023136"/>
    </source>
</evidence>
<proteinExistence type="predicted"/>
<accession>A0ABD2WS57</accession>